<dbReference type="Proteomes" id="UP000180043">
    <property type="component" value="Unassembled WGS sequence"/>
</dbReference>
<gene>
    <name evidence="1" type="ORF">BKG82_18735</name>
</gene>
<evidence type="ECO:0000313" key="1">
    <source>
        <dbReference type="EMBL" id="OHU52306.1"/>
    </source>
</evidence>
<proteinExistence type="predicted"/>
<sequence>MTDTVPTSLEAWTAADTAGWLLVTPEMRSTTDTFDRLPSRAPFGLWVNDAFWDNDEDYYELNLTPDSLWYLPDLDAADIWAHPEQYRALYLTATPATRARGDINETLYTVIDSVPVGDLMIDPADRRYDRLRELLSQGGHRLWEPAIDSPEQKRAATVAYGALHRYGFGWIEQECTGTNDFYAALALRPYIGQFEGWDQAAYDALRRSFEHYRGELLHPEDALLLGIAYDVI</sequence>
<name>A0A1S1LGG4_MYCCH</name>
<protein>
    <submittedName>
        <fullName evidence="1">Uncharacterized protein</fullName>
    </submittedName>
</protein>
<dbReference type="AlphaFoldDB" id="A0A1S1LGG4"/>
<reference evidence="1 2" key="1">
    <citation type="submission" date="2016-10" db="EMBL/GenBank/DDBJ databases">
        <title>Evaluation of Human, Veterinary and Environmental Mycobacterium chelonae Isolates by Core Genome Phylogenomic Analysis, Targeted Gene Comparison, and Anti-microbial Susceptibility Patterns: A Tale of Mistaken Identities.</title>
        <authorList>
            <person name="Fogelson S.B."/>
            <person name="Camus A.C."/>
            <person name="Lorenz W."/>
            <person name="Vasireddy R."/>
            <person name="Vasireddy S."/>
            <person name="Smith T."/>
            <person name="Brown-Elliott B.A."/>
            <person name="Wallace R.J.Jr."/>
            <person name="Hasan N.A."/>
            <person name="Reischl U."/>
            <person name="Sanchez S."/>
        </authorList>
    </citation>
    <scope>NUCLEOTIDE SEQUENCE [LARGE SCALE GENOMIC DNA]</scope>
    <source>
        <strain evidence="1 2">15515</strain>
    </source>
</reference>
<organism evidence="1 2">
    <name type="scientific">Mycobacteroides chelonae</name>
    <name type="common">Mycobacterium chelonae</name>
    <dbReference type="NCBI Taxonomy" id="1774"/>
    <lineage>
        <taxon>Bacteria</taxon>
        <taxon>Bacillati</taxon>
        <taxon>Actinomycetota</taxon>
        <taxon>Actinomycetes</taxon>
        <taxon>Mycobacteriales</taxon>
        <taxon>Mycobacteriaceae</taxon>
        <taxon>Mycobacteroides</taxon>
    </lineage>
</organism>
<evidence type="ECO:0000313" key="2">
    <source>
        <dbReference type="Proteomes" id="UP000180043"/>
    </source>
</evidence>
<dbReference type="EMBL" id="MLIQ01000021">
    <property type="protein sequence ID" value="OHU52306.1"/>
    <property type="molecule type" value="Genomic_DNA"/>
</dbReference>
<accession>A0A1S1LGG4</accession>
<comment type="caution">
    <text evidence="1">The sequence shown here is derived from an EMBL/GenBank/DDBJ whole genome shotgun (WGS) entry which is preliminary data.</text>
</comment>
<dbReference type="RefSeq" id="WP_070947588.1">
    <property type="nucleotide sequence ID" value="NZ_MLIQ01000021.1"/>
</dbReference>